<gene>
    <name evidence="2" type="ORF">WKW80_34755</name>
</gene>
<name>A0ABU8WAM7_9BURK</name>
<evidence type="ECO:0000313" key="2">
    <source>
        <dbReference type="EMBL" id="MEJ8827096.1"/>
    </source>
</evidence>
<dbReference type="RefSeq" id="WP_340368126.1">
    <property type="nucleotide sequence ID" value="NZ_JBBKZV010000051.1"/>
</dbReference>
<accession>A0ABU8WAM7</accession>
<dbReference type="EMBL" id="JBBKZV010000051">
    <property type="protein sequence ID" value="MEJ8827096.1"/>
    <property type="molecule type" value="Genomic_DNA"/>
</dbReference>
<sequence length="75" mass="8605">MVSFDLVKAGSNMPKTGGSITPESDRSRSRHELEDLGDGVDDEEWDILRHYHPDRFDRRTVNRRLAALAAQPQER</sequence>
<protein>
    <submittedName>
        <fullName evidence="2">Uncharacterized protein</fullName>
    </submittedName>
</protein>
<feature type="compositionally biased region" description="Basic and acidic residues" evidence="1">
    <location>
        <begin position="23"/>
        <end position="34"/>
    </location>
</feature>
<organism evidence="2 3">
    <name type="scientific">Variovorax humicola</name>
    <dbReference type="NCBI Taxonomy" id="1769758"/>
    <lineage>
        <taxon>Bacteria</taxon>
        <taxon>Pseudomonadati</taxon>
        <taxon>Pseudomonadota</taxon>
        <taxon>Betaproteobacteria</taxon>
        <taxon>Burkholderiales</taxon>
        <taxon>Comamonadaceae</taxon>
        <taxon>Variovorax</taxon>
    </lineage>
</organism>
<evidence type="ECO:0000313" key="3">
    <source>
        <dbReference type="Proteomes" id="UP001363010"/>
    </source>
</evidence>
<reference evidence="2 3" key="1">
    <citation type="submission" date="2024-03" db="EMBL/GenBank/DDBJ databases">
        <title>Novel species of the genus Variovorax.</title>
        <authorList>
            <person name="Liu Q."/>
            <person name="Xin Y.-H."/>
        </authorList>
    </citation>
    <scope>NUCLEOTIDE SEQUENCE [LARGE SCALE GENOMIC DNA]</scope>
    <source>
        <strain evidence="2 3">KACC 18501</strain>
    </source>
</reference>
<keyword evidence="3" id="KW-1185">Reference proteome</keyword>
<comment type="caution">
    <text evidence="2">The sequence shown here is derived from an EMBL/GenBank/DDBJ whole genome shotgun (WGS) entry which is preliminary data.</text>
</comment>
<evidence type="ECO:0000256" key="1">
    <source>
        <dbReference type="SAM" id="MobiDB-lite"/>
    </source>
</evidence>
<dbReference type="Proteomes" id="UP001363010">
    <property type="component" value="Unassembled WGS sequence"/>
</dbReference>
<feature type="region of interest" description="Disordered" evidence="1">
    <location>
        <begin position="1"/>
        <end position="36"/>
    </location>
</feature>
<proteinExistence type="predicted"/>